<dbReference type="KEGG" id="vcw:GJQ55_09805"/>
<proteinExistence type="predicted"/>
<name>A0A9X7YPH4_9GAMM</name>
<evidence type="ECO:0008006" key="3">
    <source>
        <dbReference type="Google" id="ProtNLM"/>
    </source>
</evidence>
<keyword evidence="2" id="KW-1185">Reference proteome</keyword>
<evidence type="ECO:0000313" key="1">
    <source>
        <dbReference type="EMBL" id="QQD24736.1"/>
    </source>
</evidence>
<dbReference type="Proteomes" id="UP000596074">
    <property type="component" value="Chromosome"/>
</dbReference>
<dbReference type="EMBL" id="CP046056">
    <property type="protein sequence ID" value="QQD24736.1"/>
    <property type="molecule type" value="Genomic_DNA"/>
</dbReference>
<gene>
    <name evidence="1" type="ORF">GJQ55_09805</name>
</gene>
<evidence type="ECO:0000313" key="2">
    <source>
        <dbReference type="Proteomes" id="UP000596074"/>
    </source>
</evidence>
<organism evidence="1 2">
    <name type="scientific">Venatoribacter cucullus</name>
    <dbReference type="NCBI Taxonomy" id="2661630"/>
    <lineage>
        <taxon>Bacteria</taxon>
        <taxon>Pseudomonadati</taxon>
        <taxon>Pseudomonadota</taxon>
        <taxon>Gammaproteobacteria</taxon>
        <taxon>Oceanospirillales</taxon>
        <taxon>Oceanospirillaceae</taxon>
        <taxon>Venatoribacter</taxon>
    </lineage>
</organism>
<protein>
    <recommendedName>
        <fullName evidence="3">Lipoprotein</fullName>
    </recommendedName>
</protein>
<dbReference type="AlphaFoldDB" id="A0A9X7YPH4"/>
<sequence>MSFLARFTLVVLALSTVTGCSTIYRTTGWFAYDFTEDYAIPYTMKSSDPEQACGMTSALSPALMSFTELTYTPDRAAVTMNMMMGTCAEEKAHEEALAYIRAFKAQNIHEAKDARIREKRAFAVAAQRQYQAYQHMVAEFGAPGEQCPKLSKSKEIYWVLGNLAGMQAVMSDLRAGSVVNVPKDIAMKTVRGLQCVDNQRWWGLPQALQAGMWIMMPDTAPRGTDPWMEMEQASRLATASGVRMAHAIEVVIADSTGNPERLRAAIRRHGESLALKGSSPDYRMMDIMASRQILAVSDRLWTEGTGSRTPVGALGTFWDDVKTPVNTLNIDDLLED</sequence>
<accession>A0A9X7YPH4</accession>
<reference evidence="1 2" key="1">
    <citation type="submission" date="2019-11" db="EMBL/GenBank/DDBJ databases">
        <title>Venatorbacter sp. nov. a predator of Campylobacter and other Gram-negative bacteria.</title>
        <authorList>
            <person name="Saeedi A."/>
            <person name="Cummings N.J."/>
            <person name="Connerton I.F."/>
            <person name="Connerton P.L."/>
        </authorList>
    </citation>
    <scope>NUCLEOTIDE SEQUENCE [LARGE SCALE GENOMIC DNA]</scope>
    <source>
        <strain evidence="1">XL5</strain>
    </source>
</reference>
<dbReference type="PROSITE" id="PS51257">
    <property type="entry name" value="PROKAR_LIPOPROTEIN"/>
    <property type="match status" value="1"/>
</dbReference>
<dbReference type="RefSeq" id="WP_228344797.1">
    <property type="nucleotide sequence ID" value="NZ_CP046056.1"/>
</dbReference>